<evidence type="ECO:0008006" key="3">
    <source>
        <dbReference type="Google" id="ProtNLM"/>
    </source>
</evidence>
<dbReference type="InterPro" id="IPR027417">
    <property type="entry name" value="P-loop_NTPase"/>
</dbReference>
<dbReference type="EMBL" id="JAELVF020000001">
    <property type="protein sequence ID" value="MBU7597378.1"/>
    <property type="molecule type" value="Genomic_DNA"/>
</dbReference>
<proteinExistence type="predicted"/>
<dbReference type="SUPFAM" id="SSF52540">
    <property type="entry name" value="P-loop containing nucleoside triphosphate hydrolases"/>
    <property type="match status" value="1"/>
</dbReference>
<name>A0A949N7W8_9ACTN</name>
<dbReference type="Proteomes" id="UP000694501">
    <property type="component" value="Unassembled WGS sequence"/>
</dbReference>
<sequence length="1105" mass="121466">MVVSEPSVETTALCAALALAAHYFPDASVDGDAPAAPFRKAAFLLSGQFRAWDRWPTLTSEERRRIADVFHNAPARLGDVRNFTPPARAMLAAFSDENPNEPKKLLAFEPAGGDALTAEAAVPRVGGDLLAYVDRQIARFRRPSARPKPLEFAGPGRWKTGEINVQGVGQVHGQLTIPTYPGFTEAFGHDRLPHVDTAPPLDDLQIPTEDLLRLATQIESQEPEDKRYLRATLEGLFSVLQTSDSISPQEALRMTAGGLEIFHAPTGTGKSVMARVLAAWFAQQELRVAIVLPDIKACLSITHKIRADLRVLQGLDAIKNETGCAHLMSSSGMHERAHKLARLVDEDPQSPGEWGEFGERDVDPLSYGCAQRPLLESSADYPPGREPCLSLYRQGVGASACPWIPTCGKFAPVYEACSAHVVVTNHFAFLQGNLRIGVNLDGRPVNGVSVAELALRTCHAVLVDEVDQFQSRAVDRCAGEVILHSRRHWTAATQEMDMDAKRLPITDEAGLLPSVGQARLMAEFLLLAVCSNALRLDVVDDERAVDRVPDRTGLRWHMARGRDRQLIRLLWPDLDTAAETDLPADLAERLQALMPARYLQPHIAQADPTEVGWDEVRRALAALVAPRGQQLLDAVKLDLHQLLESRVKDPHRRAQAVNLLVTRTVLTELDEALSELRASAQHYRSSGLRSAQRIAETLSRSAVSAVFPLGLLGRALTGYRVTGLDDRERSAELVAQSIAGDPHTFTSELGGLVSLCLAGVERPVMGLSATAYFPQAVREHVHAPVRWWMTDAQARSIRARRHRIEYGEGHPLYGEPIKISGQHSSRKKGALIELGTQLYDQYIHQELERQRSKDKDRAHVLVVANSYQQCAWLARGIAQAGTYREGLCVAVRDGDRHNPDPDLPRENIATRLTAEQFEDFPQHGNVLVVPLSVIARGLNIVVGIRSAVRSVYLCVRPLSLFAEPAEMYGSVNAAGLHALPECGAADPDDALAKARSAAWQRLELILRAAPQFTSMPKSLQEEVVAGVVVDLIQLAGRARRGGTEAVLHLVDYAFHEDTWSSDLETVLRRIHEQWPPAVKRQMNDLYGEALNAFLSYAGIDPTVTH</sequence>
<organism evidence="1 2">
    <name type="scientific">Streptomyces tardus</name>
    <dbReference type="NCBI Taxonomy" id="2780544"/>
    <lineage>
        <taxon>Bacteria</taxon>
        <taxon>Bacillati</taxon>
        <taxon>Actinomycetota</taxon>
        <taxon>Actinomycetes</taxon>
        <taxon>Kitasatosporales</taxon>
        <taxon>Streptomycetaceae</taxon>
        <taxon>Streptomyces</taxon>
    </lineage>
</organism>
<accession>A0A949N7W8</accession>
<comment type="caution">
    <text evidence="1">The sequence shown here is derived from an EMBL/GenBank/DDBJ whole genome shotgun (WGS) entry which is preliminary data.</text>
</comment>
<gene>
    <name evidence="1" type="ORF">JGS22_006960</name>
</gene>
<reference evidence="1" key="1">
    <citation type="submission" date="2021-06" db="EMBL/GenBank/DDBJ databases">
        <title>Sequencing of actinobacteria type strains.</title>
        <authorList>
            <person name="Nguyen G.-S."/>
            <person name="Wentzel A."/>
        </authorList>
    </citation>
    <scope>NUCLEOTIDE SEQUENCE</scope>
    <source>
        <strain evidence="1">P38-E01</strain>
    </source>
</reference>
<dbReference type="AlphaFoldDB" id="A0A949N7W8"/>
<evidence type="ECO:0000313" key="1">
    <source>
        <dbReference type="EMBL" id="MBU7597378.1"/>
    </source>
</evidence>
<protein>
    <recommendedName>
        <fullName evidence="3">Helicase ATP-binding domain-containing protein</fullName>
    </recommendedName>
</protein>
<evidence type="ECO:0000313" key="2">
    <source>
        <dbReference type="Proteomes" id="UP000694501"/>
    </source>
</evidence>
<keyword evidence="2" id="KW-1185">Reference proteome</keyword>